<dbReference type="PANTHER" id="PTHR31827">
    <property type="entry name" value="EMB|CAB89363.1"/>
    <property type="match status" value="1"/>
</dbReference>
<sequence>MKMDLCFILTDDNTNKNDTPKVLASGNASPTSPAGMCKPYAYPNAFSPVFKAPTLPPLFTLHHEHLRPSTQEHLNWYRQTISRPTEVQGPMKRNPAVHTAPRGGACIIQGCRNKAVSRGKCITHGGGCRCKFEGCVNGAKMRGLCHLHGGKRQCQQEGCVKDAKLKGLCWAHGGRRPKAPAATRPK</sequence>
<evidence type="ECO:0000313" key="2">
    <source>
        <dbReference type="EMBL" id="OQS01959.1"/>
    </source>
</evidence>
<gene>
    <name evidence="2" type="ORF">THRCLA_05618</name>
</gene>
<dbReference type="AlphaFoldDB" id="A0A1V9ZVG0"/>
<dbReference type="OrthoDB" id="77038at2759"/>
<comment type="caution">
    <text evidence="2">The sequence shown here is derived from an EMBL/GenBank/DDBJ whole genome shotgun (WGS) entry which is preliminary data.</text>
</comment>
<dbReference type="InterPro" id="IPR056866">
    <property type="entry name" value="Znf_WRKY19"/>
</dbReference>
<feature type="domain" description="WRKY19-like zinc finger" evidence="1">
    <location>
        <begin position="150"/>
        <end position="174"/>
    </location>
</feature>
<proteinExistence type="predicted"/>
<dbReference type="STRING" id="74557.A0A1V9ZVG0"/>
<dbReference type="Proteomes" id="UP000243217">
    <property type="component" value="Unassembled WGS sequence"/>
</dbReference>
<organism evidence="2 3">
    <name type="scientific">Thraustotheca clavata</name>
    <dbReference type="NCBI Taxonomy" id="74557"/>
    <lineage>
        <taxon>Eukaryota</taxon>
        <taxon>Sar</taxon>
        <taxon>Stramenopiles</taxon>
        <taxon>Oomycota</taxon>
        <taxon>Saprolegniomycetes</taxon>
        <taxon>Saprolegniales</taxon>
        <taxon>Achlyaceae</taxon>
        <taxon>Thraustotheca</taxon>
    </lineage>
</organism>
<evidence type="ECO:0000259" key="1">
    <source>
        <dbReference type="Pfam" id="PF24906"/>
    </source>
</evidence>
<keyword evidence="3" id="KW-1185">Reference proteome</keyword>
<accession>A0A1V9ZVG0</accession>
<name>A0A1V9ZVG0_9STRA</name>
<dbReference type="EMBL" id="JNBS01001323">
    <property type="protein sequence ID" value="OQS01959.1"/>
    <property type="molecule type" value="Genomic_DNA"/>
</dbReference>
<dbReference type="Pfam" id="PF24906">
    <property type="entry name" value="Zf_WRKY19"/>
    <property type="match status" value="1"/>
</dbReference>
<reference evidence="2 3" key="1">
    <citation type="journal article" date="2014" name="Genome Biol. Evol.">
        <title>The secreted proteins of Achlya hypogyna and Thraustotheca clavata identify the ancestral oomycete secretome and reveal gene acquisitions by horizontal gene transfer.</title>
        <authorList>
            <person name="Misner I."/>
            <person name="Blouin N."/>
            <person name="Leonard G."/>
            <person name="Richards T.A."/>
            <person name="Lane C.E."/>
        </authorList>
    </citation>
    <scope>NUCLEOTIDE SEQUENCE [LARGE SCALE GENOMIC DNA]</scope>
    <source>
        <strain evidence="2 3">ATCC 34112</strain>
    </source>
</reference>
<dbReference type="PANTHER" id="PTHR31827:SF1">
    <property type="entry name" value="EMB|CAB89363.1"/>
    <property type="match status" value="1"/>
</dbReference>
<evidence type="ECO:0000313" key="3">
    <source>
        <dbReference type="Proteomes" id="UP000243217"/>
    </source>
</evidence>
<protein>
    <recommendedName>
        <fullName evidence="1">WRKY19-like zinc finger domain-containing protein</fullName>
    </recommendedName>
</protein>